<sequence>MRIRNLFFVFIAIFLFIVTGCSNRIENVEQRIEVQERVGDENKYEDFKVVTDNIQVQKVKKILKDTDWENAKVDMAHPPDYEFIFQYKNPNIQAKAVVYNLWISPNNDKVEIARGGNQYAQLTKENSAILFEIITGNKLSELK</sequence>
<keyword evidence="3" id="KW-1185">Reference proteome</keyword>
<evidence type="ECO:0000313" key="3">
    <source>
        <dbReference type="Proteomes" id="UP000618943"/>
    </source>
</evidence>
<dbReference type="PROSITE" id="PS51257">
    <property type="entry name" value="PROKAR_LIPOPROTEIN"/>
    <property type="match status" value="1"/>
</dbReference>
<feature type="domain" description="YhfM-like" evidence="1">
    <location>
        <begin position="34"/>
        <end position="137"/>
    </location>
</feature>
<comment type="caution">
    <text evidence="2">The sequence shown here is derived from an EMBL/GenBank/DDBJ whole genome shotgun (WGS) entry which is preliminary data.</text>
</comment>
<dbReference type="InterPro" id="IPR058780">
    <property type="entry name" value="YhfM-like_dom"/>
</dbReference>
<name>A0ABS1H335_9BACL</name>
<accession>A0ABS1H335</accession>
<dbReference type="RefSeq" id="WP_200747842.1">
    <property type="nucleotide sequence ID" value="NZ_JAEOAH010000003.1"/>
</dbReference>
<dbReference type="EMBL" id="JAEOAH010000003">
    <property type="protein sequence ID" value="MBK3493819.1"/>
    <property type="molecule type" value="Genomic_DNA"/>
</dbReference>
<protein>
    <recommendedName>
        <fullName evidence="1">YhfM-like domain-containing protein</fullName>
    </recommendedName>
</protein>
<evidence type="ECO:0000259" key="1">
    <source>
        <dbReference type="Pfam" id="PF26353"/>
    </source>
</evidence>
<dbReference type="Pfam" id="PF26353">
    <property type="entry name" value="YhfM"/>
    <property type="match status" value="1"/>
</dbReference>
<gene>
    <name evidence="2" type="ORF">JFL43_02880</name>
</gene>
<dbReference type="Proteomes" id="UP000618943">
    <property type="component" value="Unassembled WGS sequence"/>
</dbReference>
<organism evidence="2 3">
    <name type="scientific">Viridibacillus soli</name>
    <dbReference type="NCBI Taxonomy" id="2798301"/>
    <lineage>
        <taxon>Bacteria</taxon>
        <taxon>Bacillati</taxon>
        <taxon>Bacillota</taxon>
        <taxon>Bacilli</taxon>
        <taxon>Bacillales</taxon>
        <taxon>Caryophanaceae</taxon>
        <taxon>Viridibacillus</taxon>
    </lineage>
</organism>
<evidence type="ECO:0000313" key="2">
    <source>
        <dbReference type="EMBL" id="MBK3493819.1"/>
    </source>
</evidence>
<proteinExistence type="predicted"/>
<reference evidence="2 3" key="1">
    <citation type="submission" date="2020-12" db="EMBL/GenBank/DDBJ databases">
        <title>YIM B01967 draft genome.</title>
        <authorList>
            <person name="Yan X."/>
        </authorList>
    </citation>
    <scope>NUCLEOTIDE SEQUENCE [LARGE SCALE GENOMIC DNA]</scope>
    <source>
        <strain evidence="2 3">YIM B01967</strain>
    </source>
</reference>